<dbReference type="AlphaFoldDB" id="A0A7G5MVP4"/>
<dbReference type="InterPro" id="IPR029044">
    <property type="entry name" value="Nucleotide-diphossugar_trans"/>
</dbReference>
<dbReference type="CDD" id="cd04194">
    <property type="entry name" value="GT8_A4GalT_like"/>
    <property type="match status" value="1"/>
</dbReference>
<dbReference type="GO" id="GO:0016757">
    <property type="term" value="F:glycosyltransferase activity"/>
    <property type="evidence" value="ECO:0007669"/>
    <property type="project" value="UniProtKB-KW"/>
</dbReference>
<dbReference type="Gene3D" id="3.90.550.10">
    <property type="entry name" value="Spore Coat Polysaccharide Biosynthesis Protein SpsA, Chain A"/>
    <property type="match status" value="1"/>
</dbReference>
<name>A0A7G5MVP4_9FIRM</name>
<dbReference type="PANTHER" id="PTHR13778">
    <property type="entry name" value="GLYCOSYLTRANSFERASE 8 DOMAIN-CONTAINING PROTEIN"/>
    <property type="match status" value="1"/>
</dbReference>
<protein>
    <submittedName>
        <fullName evidence="4">Glycosyltransferase family 8 protein</fullName>
    </submittedName>
</protein>
<evidence type="ECO:0000313" key="4">
    <source>
        <dbReference type="EMBL" id="QMW78687.1"/>
    </source>
</evidence>
<dbReference type="InterPro" id="IPR050748">
    <property type="entry name" value="Glycosyltrans_8_dom-fam"/>
</dbReference>
<accession>A0A7G5MVP4</accession>
<evidence type="ECO:0000256" key="3">
    <source>
        <dbReference type="ARBA" id="ARBA00022723"/>
    </source>
</evidence>
<dbReference type="Pfam" id="PF01501">
    <property type="entry name" value="Glyco_transf_8"/>
    <property type="match status" value="1"/>
</dbReference>
<organism evidence="4 5">
    <name type="scientific">Blautia producta</name>
    <dbReference type="NCBI Taxonomy" id="33035"/>
    <lineage>
        <taxon>Bacteria</taxon>
        <taxon>Bacillati</taxon>
        <taxon>Bacillota</taxon>
        <taxon>Clostridia</taxon>
        <taxon>Lachnospirales</taxon>
        <taxon>Lachnospiraceae</taxon>
        <taxon>Blautia</taxon>
    </lineage>
</organism>
<keyword evidence="3" id="KW-0479">Metal-binding</keyword>
<dbReference type="RefSeq" id="WP_018594083.1">
    <property type="nucleotide sequence ID" value="NZ_AP031416.1"/>
</dbReference>
<keyword evidence="1" id="KW-0328">Glycosyltransferase</keyword>
<dbReference type="EMBL" id="CP039126">
    <property type="protein sequence ID" value="QMW78687.1"/>
    <property type="molecule type" value="Genomic_DNA"/>
</dbReference>
<keyword evidence="2 4" id="KW-0808">Transferase</keyword>
<gene>
    <name evidence="4" type="ORF">E5259_14400</name>
</gene>
<evidence type="ECO:0000256" key="1">
    <source>
        <dbReference type="ARBA" id="ARBA00022676"/>
    </source>
</evidence>
<dbReference type="InterPro" id="IPR002495">
    <property type="entry name" value="Glyco_trans_8"/>
</dbReference>
<dbReference type="GO" id="GO:0046872">
    <property type="term" value="F:metal ion binding"/>
    <property type="evidence" value="ECO:0007669"/>
    <property type="project" value="UniProtKB-KW"/>
</dbReference>
<dbReference type="SUPFAM" id="SSF53448">
    <property type="entry name" value="Nucleotide-diphospho-sugar transferases"/>
    <property type="match status" value="1"/>
</dbReference>
<dbReference type="GeneID" id="75051230"/>
<evidence type="ECO:0000256" key="2">
    <source>
        <dbReference type="ARBA" id="ARBA00022679"/>
    </source>
</evidence>
<evidence type="ECO:0000313" key="5">
    <source>
        <dbReference type="Proteomes" id="UP000515789"/>
    </source>
</evidence>
<sequence length="274" mass="32130">MKKQRLDILVTFDRNCIKPFKVMLWSLLCNNPGKTVRVWLLYSAIPTEELEDLREYCTLNSVPMTAIPVDRDLFRYTPISDRYPQEMYYRLLSPLLLPPSLEKVLYLDTDLLVINPLCPLWELSLNDRAFAAASHIGVTGVMNGINRVRLNTQHDYYNTGVLLINLKRARLLVKPEEIFRCVREHEAELLLPDQDVFNYIYGVHTLPVDDAVWNYDARNYSYYLMRSAGDYDMEWIMENTAILHFCGRNKPWLSDQPRTFTALYAHYAHLATRQ</sequence>
<dbReference type="Proteomes" id="UP000515789">
    <property type="component" value="Chromosome"/>
</dbReference>
<dbReference type="PANTHER" id="PTHR13778:SF47">
    <property type="entry name" value="LIPOPOLYSACCHARIDE 1,3-GALACTOSYLTRANSFERASE"/>
    <property type="match status" value="1"/>
</dbReference>
<proteinExistence type="predicted"/>
<reference evidence="4 5" key="1">
    <citation type="submission" date="2019-04" db="EMBL/GenBank/DDBJ databases">
        <authorList>
            <person name="Schori C."/>
            <person name="Ahrens C."/>
        </authorList>
    </citation>
    <scope>NUCLEOTIDE SEQUENCE [LARGE SCALE GENOMIC DNA]</scope>
    <source>
        <strain evidence="4 5">DSM 2950</strain>
    </source>
</reference>